<sequence>MTELLTEFNDVFAWSYKDMSGIDRSIAEHRIPIKPGFKPVKQKRRRIKPEWSLMVKEEIEKQLQAGIIQVIEYSDWVSNMVPMLKKNGKIRVRRFSRSRQSKSQRRLSSTACRRTSQQHRRSRPPMLHGRLRRL</sequence>
<name>A0AAW1GVH3_SAPOF</name>
<organism evidence="2 3">
    <name type="scientific">Saponaria officinalis</name>
    <name type="common">Common soapwort</name>
    <name type="synonym">Lychnis saponaria</name>
    <dbReference type="NCBI Taxonomy" id="3572"/>
    <lineage>
        <taxon>Eukaryota</taxon>
        <taxon>Viridiplantae</taxon>
        <taxon>Streptophyta</taxon>
        <taxon>Embryophyta</taxon>
        <taxon>Tracheophyta</taxon>
        <taxon>Spermatophyta</taxon>
        <taxon>Magnoliopsida</taxon>
        <taxon>eudicotyledons</taxon>
        <taxon>Gunneridae</taxon>
        <taxon>Pentapetalae</taxon>
        <taxon>Caryophyllales</taxon>
        <taxon>Caryophyllaceae</taxon>
        <taxon>Caryophylleae</taxon>
        <taxon>Saponaria</taxon>
    </lineage>
</organism>
<evidence type="ECO:0000313" key="2">
    <source>
        <dbReference type="EMBL" id="KAK9667073.1"/>
    </source>
</evidence>
<keyword evidence="3" id="KW-1185">Reference proteome</keyword>
<dbReference type="AlphaFoldDB" id="A0AAW1GVH3"/>
<dbReference type="Gene3D" id="3.10.10.10">
    <property type="entry name" value="HIV Type 1 Reverse Transcriptase, subunit A, domain 1"/>
    <property type="match status" value="1"/>
</dbReference>
<feature type="region of interest" description="Disordered" evidence="1">
    <location>
        <begin position="92"/>
        <end position="134"/>
    </location>
</feature>
<comment type="caution">
    <text evidence="2">The sequence shown here is derived from an EMBL/GenBank/DDBJ whole genome shotgun (WGS) entry which is preliminary data.</text>
</comment>
<feature type="compositionally biased region" description="Basic residues" evidence="1">
    <location>
        <begin position="92"/>
        <end position="105"/>
    </location>
</feature>
<evidence type="ECO:0000313" key="3">
    <source>
        <dbReference type="Proteomes" id="UP001443914"/>
    </source>
</evidence>
<dbReference type="InterPro" id="IPR043502">
    <property type="entry name" value="DNA/RNA_pol_sf"/>
</dbReference>
<gene>
    <name evidence="2" type="ORF">RND81_14G230700</name>
</gene>
<dbReference type="PANTHER" id="PTHR24559">
    <property type="entry name" value="TRANSPOSON TY3-I GAG-POL POLYPROTEIN"/>
    <property type="match status" value="1"/>
</dbReference>
<dbReference type="InterPro" id="IPR053134">
    <property type="entry name" value="RNA-dir_DNA_polymerase"/>
</dbReference>
<protein>
    <submittedName>
        <fullName evidence="2">Uncharacterized protein</fullName>
    </submittedName>
</protein>
<feature type="compositionally biased region" description="Basic residues" evidence="1">
    <location>
        <begin position="116"/>
        <end position="134"/>
    </location>
</feature>
<dbReference type="Proteomes" id="UP001443914">
    <property type="component" value="Unassembled WGS sequence"/>
</dbReference>
<accession>A0AAW1GVH3</accession>
<proteinExistence type="predicted"/>
<reference evidence="2" key="1">
    <citation type="submission" date="2024-03" db="EMBL/GenBank/DDBJ databases">
        <title>WGS assembly of Saponaria officinalis var. Norfolk2.</title>
        <authorList>
            <person name="Jenkins J."/>
            <person name="Shu S."/>
            <person name="Grimwood J."/>
            <person name="Barry K."/>
            <person name="Goodstein D."/>
            <person name="Schmutz J."/>
            <person name="Leebens-Mack J."/>
            <person name="Osbourn A."/>
        </authorList>
    </citation>
    <scope>NUCLEOTIDE SEQUENCE [LARGE SCALE GENOMIC DNA]</scope>
    <source>
        <strain evidence="2">JIC</strain>
    </source>
</reference>
<dbReference type="SUPFAM" id="SSF56672">
    <property type="entry name" value="DNA/RNA polymerases"/>
    <property type="match status" value="1"/>
</dbReference>
<dbReference type="PANTHER" id="PTHR24559:SF457">
    <property type="entry name" value="RNA-DIRECTED DNA POLYMERASE HOMOLOG"/>
    <property type="match status" value="1"/>
</dbReference>
<evidence type="ECO:0000256" key="1">
    <source>
        <dbReference type="SAM" id="MobiDB-lite"/>
    </source>
</evidence>
<dbReference type="EMBL" id="JBDFQZ010000014">
    <property type="protein sequence ID" value="KAK9667073.1"/>
    <property type="molecule type" value="Genomic_DNA"/>
</dbReference>